<keyword evidence="2" id="KW-1185">Reference proteome</keyword>
<evidence type="ECO:0000313" key="1">
    <source>
        <dbReference type="EMBL" id="KAF9327688.1"/>
    </source>
</evidence>
<dbReference type="EMBL" id="JAAAUY010000639">
    <property type="protein sequence ID" value="KAF9327688.1"/>
    <property type="molecule type" value="Genomic_DNA"/>
</dbReference>
<sequence length="114" mass="13182">MFPEARALLSFVHTTIKHSYLHVSNIESHDSMNEKKQELQGIIQSYPPIFMTDCNLYDNRPVMQRITLNVAHDILLSAVRSKFKYSVLVLGKTQLGKSCLIEHIRQYADQNYSI</sequence>
<evidence type="ECO:0000313" key="2">
    <source>
        <dbReference type="Proteomes" id="UP000696485"/>
    </source>
</evidence>
<dbReference type="Proteomes" id="UP000696485">
    <property type="component" value="Unassembled WGS sequence"/>
</dbReference>
<protein>
    <submittedName>
        <fullName evidence="1">Uncharacterized protein</fullName>
    </submittedName>
</protein>
<name>A0A9P5SIU6_9FUNG</name>
<comment type="caution">
    <text evidence="1">The sequence shown here is derived from an EMBL/GenBank/DDBJ whole genome shotgun (WGS) entry which is preliminary data.</text>
</comment>
<accession>A0A9P5SIU6</accession>
<organism evidence="1 2">
    <name type="scientific">Podila minutissima</name>
    <dbReference type="NCBI Taxonomy" id="64525"/>
    <lineage>
        <taxon>Eukaryota</taxon>
        <taxon>Fungi</taxon>
        <taxon>Fungi incertae sedis</taxon>
        <taxon>Mucoromycota</taxon>
        <taxon>Mortierellomycotina</taxon>
        <taxon>Mortierellomycetes</taxon>
        <taxon>Mortierellales</taxon>
        <taxon>Mortierellaceae</taxon>
        <taxon>Podila</taxon>
    </lineage>
</organism>
<gene>
    <name evidence="1" type="ORF">BG006_009039</name>
</gene>
<reference evidence="1" key="1">
    <citation type="journal article" date="2020" name="Fungal Divers.">
        <title>Resolving the Mortierellaceae phylogeny through synthesis of multi-gene phylogenetics and phylogenomics.</title>
        <authorList>
            <person name="Vandepol N."/>
            <person name="Liber J."/>
            <person name="Desiro A."/>
            <person name="Na H."/>
            <person name="Kennedy M."/>
            <person name="Barry K."/>
            <person name="Grigoriev I.V."/>
            <person name="Miller A.N."/>
            <person name="O'Donnell K."/>
            <person name="Stajich J.E."/>
            <person name="Bonito G."/>
        </authorList>
    </citation>
    <scope>NUCLEOTIDE SEQUENCE</scope>
    <source>
        <strain evidence="1">NVP1</strain>
    </source>
</reference>
<dbReference type="AlphaFoldDB" id="A0A9P5SIU6"/>
<proteinExistence type="predicted"/>